<sequence>MLLSETVQLSTGLLFTSLSPCRRVVESEKLLNRGQWFVYQIIVCEYSRDTFCLQRSETACDAIWTIDIRLNPDYQRELAPAWRMHSIAHPSTRAARHLLHNLVTGKKKTVTGVHRARPGHKHTAWSLVLNAGRDERSIGLCSSGILLQTSCFFVRVARDER</sequence>
<dbReference type="EMBL" id="ML996570">
    <property type="protein sequence ID" value="KAF2759310.1"/>
    <property type="molecule type" value="Genomic_DNA"/>
</dbReference>
<proteinExistence type="predicted"/>
<evidence type="ECO:0000313" key="2">
    <source>
        <dbReference type="Proteomes" id="UP000799437"/>
    </source>
</evidence>
<evidence type="ECO:0000313" key="1">
    <source>
        <dbReference type="EMBL" id="KAF2759310.1"/>
    </source>
</evidence>
<reference evidence="1" key="1">
    <citation type="journal article" date="2020" name="Stud. Mycol.">
        <title>101 Dothideomycetes genomes: a test case for predicting lifestyles and emergence of pathogens.</title>
        <authorList>
            <person name="Haridas S."/>
            <person name="Albert R."/>
            <person name="Binder M."/>
            <person name="Bloem J."/>
            <person name="Labutti K."/>
            <person name="Salamov A."/>
            <person name="Andreopoulos B."/>
            <person name="Baker S."/>
            <person name="Barry K."/>
            <person name="Bills G."/>
            <person name="Bluhm B."/>
            <person name="Cannon C."/>
            <person name="Castanera R."/>
            <person name="Culley D."/>
            <person name="Daum C."/>
            <person name="Ezra D."/>
            <person name="Gonzalez J."/>
            <person name="Henrissat B."/>
            <person name="Kuo A."/>
            <person name="Liang C."/>
            <person name="Lipzen A."/>
            <person name="Lutzoni F."/>
            <person name="Magnuson J."/>
            <person name="Mondo S."/>
            <person name="Nolan M."/>
            <person name="Ohm R."/>
            <person name="Pangilinan J."/>
            <person name="Park H.-J."/>
            <person name="Ramirez L."/>
            <person name="Alfaro M."/>
            <person name="Sun H."/>
            <person name="Tritt A."/>
            <person name="Yoshinaga Y."/>
            <person name="Zwiers L.-H."/>
            <person name="Turgeon B."/>
            <person name="Goodwin S."/>
            <person name="Spatafora J."/>
            <person name="Crous P."/>
            <person name="Grigoriev I."/>
        </authorList>
    </citation>
    <scope>NUCLEOTIDE SEQUENCE</scope>
    <source>
        <strain evidence="1">CBS 121739</strain>
    </source>
</reference>
<gene>
    <name evidence="1" type="ORF">EJ05DRAFT_341263</name>
</gene>
<dbReference type="GeneID" id="54481973"/>
<name>A0A6A6WBH3_9PEZI</name>
<protein>
    <submittedName>
        <fullName evidence="1">Uncharacterized protein</fullName>
    </submittedName>
</protein>
<dbReference type="AlphaFoldDB" id="A0A6A6WBH3"/>
<dbReference type="Proteomes" id="UP000799437">
    <property type="component" value="Unassembled WGS sequence"/>
</dbReference>
<accession>A0A6A6WBH3</accession>
<keyword evidence="2" id="KW-1185">Reference proteome</keyword>
<organism evidence="1 2">
    <name type="scientific">Pseudovirgaria hyperparasitica</name>
    <dbReference type="NCBI Taxonomy" id="470096"/>
    <lineage>
        <taxon>Eukaryota</taxon>
        <taxon>Fungi</taxon>
        <taxon>Dikarya</taxon>
        <taxon>Ascomycota</taxon>
        <taxon>Pezizomycotina</taxon>
        <taxon>Dothideomycetes</taxon>
        <taxon>Dothideomycetes incertae sedis</taxon>
        <taxon>Acrospermales</taxon>
        <taxon>Acrospermaceae</taxon>
        <taxon>Pseudovirgaria</taxon>
    </lineage>
</organism>
<dbReference type="RefSeq" id="XP_033601761.1">
    <property type="nucleotide sequence ID" value="XM_033740919.1"/>
</dbReference>